<evidence type="ECO:0000256" key="2">
    <source>
        <dbReference type="ARBA" id="ARBA00022448"/>
    </source>
</evidence>
<dbReference type="InterPro" id="IPR000253">
    <property type="entry name" value="FHA_dom"/>
</dbReference>
<dbReference type="SMART" id="SM00382">
    <property type="entry name" value="AAA"/>
    <property type="match status" value="1"/>
</dbReference>
<evidence type="ECO:0000256" key="10">
    <source>
        <dbReference type="SAM" id="Phobius"/>
    </source>
</evidence>
<dbReference type="PROSITE" id="PS50006">
    <property type="entry name" value="FHA_DOMAIN"/>
    <property type="match status" value="1"/>
</dbReference>
<evidence type="ECO:0000256" key="3">
    <source>
        <dbReference type="ARBA" id="ARBA00022553"/>
    </source>
</evidence>
<proteinExistence type="predicted"/>
<feature type="domain" description="FHA" evidence="11">
    <location>
        <begin position="79"/>
        <end position="128"/>
    </location>
</feature>
<feature type="transmembrane region" description="Helical" evidence="10">
    <location>
        <begin position="508"/>
        <end position="528"/>
    </location>
</feature>
<evidence type="ECO:0000259" key="12">
    <source>
        <dbReference type="PROSITE" id="PS50893"/>
    </source>
</evidence>
<dbReference type="InterPro" id="IPR003439">
    <property type="entry name" value="ABC_transporter-like_ATP-bd"/>
</dbReference>
<dbReference type="Gene3D" id="2.60.200.20">
    <property type="match status" value="1"/>
</dbReference>
<dbReference type="PANTHER" id="PTHR48041">
    <property type="entry name" value="ABC TRANSPORTER G FAMILY MEMBER 28"/>
    <property type="match status" value="1"/>
</dbReference>
<dbReference type="PROSITE" id="PS00211">
    <property type="entry name" value="ABC_TRANSPORTER_1"/>
    <property type="match status" value="1"/>
</dbReference>
<dbReference type="GO" id="GO:0016887">
    <property type="term" value="F:ATP hydrolysis activity"/>
    <property type="evidence" value="ECO:0007669"/>
    <property type="project" value="InterPro"/>
</dbReference>
<dbReference type="PANTHER" id="PTHR48041:SF139">
    <property type="entry name" value="PROTEIN SCARLET"/>
    <property type="match status" value="1"/>
</dbReference>
<dbReference type="PROSITE" id="PS50893">
    <property type="entry name" value="ABC_TRANSPORTER_2"/>
    <property type="match status" value="1"/>
</dbReference>
<keyword evidence="3" id="KW-0597">Phosphoprotein</keyword>
<dbReference type="Proteomes" id="UP000093053">
    <property type="component" value="Chromosome"/>
</dbReference>
<dbReference type="EMBL" id="CP016793">
    <property type="protein sequence ID" value="ANZ38298.1"/>
    <property type="molecule type" value="Genomic_DNA"/>
</dbReference>
<accession>A0A1B2HKP6</accession>
<feature type="region of interest" description="Disordered" evidence="9">
    <location>
        <begin position="44"/>
        <end position="70"/>
    </location>
</feature>
<dbReference type="KEGG" id="led:BBK82_21750"/>
<dbReference type="Pfam" id="PF00005">
    <property type="entry name" value="ABC_tran"/>
    <property type="match status" value="1"/>
</dbReference>
<evidence type="ECO:0000313" key="13">
    <source>
        <dbReference type="EMBL" id="ANZ38298.1"/>
    </source>
</evidence>
<evidence type="ECO:0000256" key="6">
    <source>
        <dbReference type="ARBA" id="ARBA00022840"/>
    </source>
</evidence>
<dbReference type="STRING" id="1586287.BBK82_21750"/>
<dbReference type="RefSeq" id="WP_065916650.1">
    <property type="nucleotide sequence ID" value="NZ_CP016793.1"/>
</dbReference>
<dbReference type="Pfam" id="PF01061">
    <property type="entry name" value="ABC2_membrane"/>
    <property type="match status" value="1"/>
</dbReference>
<keyword evidence="5" id="KW-0547">Nucleotide-binding</keyword>
<keyword evidence="14" id="KW-1185">Reference proteome</keyword>
<dbReference type="GO" id="GO:0005524">
    <property type="term" value="F:ATP binding"/>
    <property type="evidence" value="ECO:0007669"/>
    <property type="project" value="UniProtKB-KW"/>
</dbReference>
<evidence type="ECO:0000313" key="14">
    <source>
        <dbReference type="Proteomes" id="UP000093053"/>
    </source>
</evidence>
<dbReference type="AlphaFoldDB" id="A0A1B2HKP6"/>
<keyword evidence="8 10" id="KW-0472">Membrane</keyword>
<keyword evidence="2" id="KW-0813">Transport</keyword>
<dbReference type="SUPFAM" id="SSF52540">
    <property type="entry name" value="P-loop containing nucleoside triphosphate hydrolases"/>
    <property type="match status" value="1"/>
</dbReference>
<dbReference type="GO" id="GO:0016020">
    <property type="term" value="C:membrane"/>
    <property type="evidence" value="ECO:0007669"/>
    <property type="project" value="UniProtKB-SubCell"/>
</dbReference>
<comment type="subcellular location">
    <subcellularLocation>
        <location evidence="1">Membrane</location>
        <topology evidence="1">Multi-pass membrane protein</topology>
    </subcellularLocation>
</comment>
<dbReference type="InterPro" id="IPR017871">
    <property type="entry name" value="ABC_transporter-like_CS"/>
</dbReference>
<evidence type="ECO:0008006" key="15">
    <source>
        <dbReference type="Google" id="ProtNLM"/>
    </source>
</evidence>
<keyword evidence="6" id="KW-0067">ATP-binding</keyword>
<evidence type="ECO:0000256" key="8">
    <source>
        <dbReference type="ARBA" id="ARBA00023136"/>
    </source>
</evidence>
<keyword evidence="4 10" id="KW-0812">Transmembrane</keyword>
<evidence type="ECO:0000259" key="11">
    <source>
        <dbReference type="PROSITE" id="PS50006"/>
    </source>
</evidence>
<dbReference type="InterPro" id="IPR013525">
    <property type="entry name" value="ABC2_TM"/>
</dbReference>
<name>A0A1B2HKP6_9PSEU</name>
<organism evidence="13 14">
    <name type="scientific">Lentzea guizhouensis</name>
    <dbReference type="NCBI Taxonomy" id="1586287"/>
    <lineage>
        <taxon>Bacteria</taxon>
        <taxon>Bacillati</taxon>
        <taxon>Actinomycetota</taxon>
        <taxon>Actinomycetes</taxon>
        <taxon>Pseudonocardiales</taxon>
        <taxon>Pseudonocardiaceae</taxon>
        <taxon>Lentzea</taxon>
    </lineage>
</organism>
<evidence type="ECO:0000256" key="7">
    <source>
        <dbReference type="ARBA" id="ARBA00022989"/>
    </source>
</evidence>
<evidence type="ECO:0000256" key="1">
    <source>
        <dbReference type="ARBA" id="ARBA00004141"/>
    </source>
</evidence>
<feature type="transmembrane region" description="Helical" evidence="10">
    <location>
        <begin position="549"/>
        <end position="571"/>
    </location>
</feature>
<feature type="transmembrane region" description="Helical" evidence="10">
    <location>
        <begin position="692"/>
        <end position="711"/>
    </location>
</feature>
<dbReference type="Gene3D" id="3.40.50.300">
    <property type="entry name" value="P-loop containing nucleotide triphosphate hydrolases"/>
    <property type="match status" value="1"/>
</dbReference>
<protein>
    <recommendedName>
        <fullName evidence="15">ABC transporter ATP-binding protein</fullName>
    </recommendedName>
</protein>
<dbReference type="GO" id="GO:0140359">
    <property type="term" value="F:ABC-type transporter activity"/>
    <property type="evidence" value="ECO:0007669"/>
    <property type="project" value="InterPro"/>
</dbReference>
<evidence type="ECO:0000256" key="4">
    <source>
        <dbReference type="ARBA" id="ARBA00022692"/>
    </source>
</evidence>
<reference evidence="13 14" key="1">
    <citation type="submission" date="2016-07" db="EMBL/GenBank/DDBJ databases">
        <title>Complete genome sequence of the Lentzea guizhouensis DHS C013.</title>
        <authorList>
            <person name="Cao C."/>
        </authorList>
    </citation>
    <scope>NUCLEOTIDE SEQUENCE [LARGE SCALE GENOMIC DNA]</scope>
    <source>
        <strain evidence="13 14">DHS C013</strain>
    </source>
</reference>
<dbReference type="CDD" id="cd00060">
    <property type="entry name" value="FHA"/>
    <property type="match status" value="1"/>
</dbReference>
<sequence>MRRIHRLTHRRIAVYLRALVRAHPRGPAALAGFDRLDPGLPRWVEPGRVRPESPDPAPPRPSPEPQGEDVQRFPLRHGTFIGHHEDCQVRIHGYHVAGKHAVIERRGDHWELRDLGHSDGTFQGGRPVRRTSLTALSVFDIADHRFQISKDELELVVTPLGECDLVVHDLSDVTKKDARPRLVEMSLVQRERTVLAVLGPSGAGKSSLFAALLGELETAGGHLYFEGLDVRTHREQLSSKLGFVPQDDSMHRALTVESLLRFADRLRRPSDRRQEGDPVASVCADLGLTEHIGKPVHKLSGGQRKRVSVALEMLSEPKLLMLDEPTSGLDPGMDRDVMEMLAAYADRGGTVALVTHATEHLHLADQVLVLAPGGRPVYCGPPGGVLGTLQVPTYADLMKLLEDKKNKEVVDRLVAEYRAGPVVERAKRAVEEAAARQTTEQEPDRRRGKLRSFLHQLPILVARQVVLTFSWPGGMMPFLIAGIAAVIAAVVSKDGALGAGPTTEATTALSILVTLCVLTGQALSYSNLVEEHNVVVREHRTGTITAAVVLSKWLVFAVIAVVQAVIAAGVFVWWRNAPAHAVTGMPTSVELMFDLGATSVAAMSLGLLISACCKDLKTAVTVTSLVVVAQVALNGVTTDLSGGTGVAFVAALLPARWGLAAAGSTVDLRTISPVAYRDELWLHGKVQWLTDLGWLAGLTAVFVSAAVIVLGRRLR</sequence>
<dbReference type="InterPro" id="IPR008984">
    <property type="entry name" value="SMAD_FHA_dom_sf"/>
</dbReference>
<feature type="compositionally biased region" description="Pro residues" evidence="9">
    <location>
        <begin position="54"/>
        <end position="64"/>
    </location>
</feature>
<dbReference type="OrthoDB" id="9804819at2"/>
<evidence type="ECO:0000256" key="5">
    <source>
        <dbReference type="ARBA" id="ARBA00022741"/>
    </source>
</evidence>
<dbReference type="Pfam" id="PF00498">
    <property type="entry name" value="FHA"/>
    <property type="match status" value="1"/>
</dbReference>
<gene>
    <name evidence="13" type="ORF">BBK82_21750</name>
</gene>
<evidence type="ECO:0000256" key="9">
    <source>
        <dbReference type="SAM" id="MobiDB-lite"/>
    </source>
</evidence>
<feature type="transmembrane region" description="Helical" evidence="10">
    <location>
        <begin position="465"/>
        <end position="488"/>
    </location>
</feature>
<dbReference type="InterPro" id="IPR027417">
    <property type="entry name" value="P-loop_NTPase"/>
</dbReference>
<dbReference type="SUPFAM" id="SSF49879">
    <property type="entry name" value="SMAD/FHA domain"/>
    <property type="match status" value="1"/>
</dbReference>
<feature type="transmembrane region" description="Helical" evidence="10">
    <location>
        <begin position="591"/>
        <end position="609"/>
    </location>
</feature>
<dbReference type="InterPro" id="IPR050352">
    <property type="entry name" value="ABCG_transporters"/>
</dbReference>
<dbReference type="InterPro" id="IPR003593">
    <property type="entry name" value="AAA+_ATPase"/>
</dbReference>
<dbReference type="SMART" id="SM00240">
    <property type="entry name" value="FHA"/>
    <property type="match status" value="1"/>
</dbReference>
<feature type="domain" description="ABC transporter" evidence="12">
    <location>
        <begin position="165"/>
        <end position="397"/>
    </location>
</feature>
<keyword evidence="7 10" id="KW-1133">Transmembrane helix</keyword>